<dbReference type="EMBL" id="VJNB01000003">
    <property type="protein sequence ID" value="TSE20483.1"/>
    <property type="molecule type" value="Genomic_DNA"/>
</dbReference>
<organism evidence="3 4">
    <name type="scientific">Tepidimonas alkaliphilus</name>
    <dbReference type="NCBI Taxonomy" id="2588942"/>
    <lineage>
        <taxon>Bacteria</taxon>
        <taxon>Pseudomonadati</taxon>
        <taxon>Pseudomonadota</taxon>
        <taxon>Betaproteobacteria</taxon>
        <taxon>Burkholderiales</taxon>
        <taxon>Tepidimonas</taxon>
    </lineage>
</organism>
<reference evidence="3 4" key="1">
    <citation type="submission" date="2019-07" db="EMBL/GenBank/DDBJ databases">
        <title>Tepidimonas alkaliphilus YIM 72238 draft genome.</title>
        <authorList>
            <person name="Da Costa M.S."/>
            <person name="Froufe H.J.C."/>
            <person name="Egas C."/>
            <person name="Albuquerque L."/>
        </authorList>
    </citation>
    <scope>NUCLEOTIDE SEQUENCE [LARGE SCALE GENOMIC DNA]</scope>
    <source>
        <strain evidence="3 4">YIM 72238</strain>
    </source>
</reference>
<proteinExistence type="predicted"/>
<dbReference type="Gene3D" id="2.40.50.90">
    <property type="match status" value="1"/>
</dbReference>
<keyword evidence="4" id="KW-1185">Reference proteome</keyword>
<protein>
    <submittedName>
        <fullName evidence="3">Nuclease</fullName>
    </submittedName>
</protein>
<accession>A0A554WA75</accession>
<keyword evidence="1" id="KW-0732">Signal</keyword>
<dbReference type="AlphaFoldDB" id="A0A554WA75"/>
<dbReference type="PROSITE" id="PS50830">
    <property type="entry name" value="TNASE_3"/>
    <property type="match status" value="1"/>
</dbReference>
<evidence type="ECO:0000256" key="1">
    <source>
        <dbReference type="SAM" id="SignalP"/>
    </source>
</evidence>
<dbReference type="Pfam" id="PF00565">
    <property type="entry name" value="SNase"/>
    <property type="match status" value="1"/>
</dbReference>
<gene>
    <name evidence="3" type="ORF">Talka_00829</name>
</gene>
<dbReference type="InterPro" id="IPR016071">
    <property type="entry name" value="Staphylococal_nuclease_OB-fold"/>
</dbReference>
<dbReference type="SMART" id="SM00318">
    <property type="entry name" value="SNc"/>
    <property type="match status" value="1"/>
</dbReference>
<evidence type="ECO:0000313" key="3">
    <source>
        <dbReference type="EMBL" id="TSE20483.1"/>
    </source>
</evidence>
<dbReference type="InterPro" id="IPR035437">
    <property type="entry name" value="SNase_OB-fold_sf"/>
</dbReference>
<dbReference type="Proteomes" id="UP000315736">
    <property type="component" value="Unassembled WGS sequence"/>
</dbReference>
<dbReference type="SUPFAM" id="SSF50199">
    <property type="entry name" value="Staphylococcal nuclease"/>
    <property type="match status" value="1"/>
</dbReference>
<dbReference type="GO" id="GO:0003676">
    <property type="term" value="F:nucleic acid binding"/>
    <property type="evidence" value="ECO:0007669"/>
    <property type="project" value="InterPro"/>
</dbReference>
<feature type="signal peptide" evidence="1">
    <location>
        <begin position="1"/>
        <end position="22"/>
    </location>
</feature>
<sequence>MRAGWGAIQFGLAAVLVWAALAGCSGPAAPPGAAAQAAVTVVAVHDGDTLRVRDDLGRVQTVRLAAIDAPELDQPAGPQAQAALRAWAWGQTVSLDERGRDRHGRTLAVVWRLQADGSALELNHALLEQGWAWHYRAHADEQPLAERWRYAVAELAARHARRGLWADPEPMPPWQWRRTHRHGVGALPEPAGPP</sequence>
<name>A0A554WA75_9BURK</name>
<dbReference type="PROSITE" id="PS01123">
    <property type="entry name" value="TNASE_1"/>
    <property type="match status" value="1"/>
</dbReference>
<dbReference type="GO" id="GO:0004518">
    <property type="term" value="F:nuclease activity"/>
    <property type="evidence" value="ECO:0007669"/>
    <property type="project" value="InterPro"/>
</dbReference>
<dbReference type="PANTHER" id="PTHR12302:SF26">
    <property type="entry name" value="BLR1266 PROTEIN"/>
    <property type="match status" value="1"/>
</dbReference>
<comment type="caution">
    <text evidence="3">The sequence shown here is derived from an EMBL/GenBank/DDBJ whole genome shotgun (WGS) entry which is preliminary data.</text>
</comment>
<evidence type="ECO:0000259" key="2">
    <source>
        <dbReference type="PROSITE" id="PS50830"/>
    </source>
</evidence>
<dbReference type="PROSITE" id="PS51257">
    <property type="entry name" value="PROKAR_LIPOPROTEIN"/>
    <property type="match status" value="1"/>
</dbReference>
<dbReference type="RefSeq" id="WP_143889863.1">
    <property type="nucleotide sequence ID" value="NZ_VJNB01000003.1"/>
</dbReference>
<evidence type="ECO:0000313" key="4">
    <source>
        <dbReference type="Proteomes" id="UP000315736"/>
    </source>
</evidence>
<feature type="chain" id="PRO_5022131178" evidence="1">
    <location>
        <begin position="23"/>
        <end position="194"/>
    </location>
</feature>
<dbReference type="PANTHER" id="PTHR12302">
    <property type="entry name" value="EBNA2 BINDING PROTEIN P100"/>
    <property type="match status" value="1"/>
</dbReference>
<dbReference type="InterPro" id="IPR002071">
    <property type="entry name" value="Thermonucl_AS"/>
</dbReference>
<dbReference type="OrthoDB" id="9805504at2"/>
<feature type="domain" description="TNase-like" evidence="2">
    <location>
        <begin position="35"/>
        <end position="167"/>
    </location>
</feature>